<protein>
    <submittedName>
        <fullName evidence="2">Uncharacterized protein</fullName>
    </submittedName>
</protein>
<sequence>MSNGRKKAIAVVLALVIAFVGARFGFQYMTDAKQIEGKGEATVYDISRVIDDYLDSKGEHMRKGSLEYMDFLRRILMSDGYEDIKALPEYEDIMIYASDYVVKYPFTLSNFWYAIGFTPTVPKEMRDKTIAELVEMGEKERTEQEAAEKQSAEENKRFTDAYNRAGSEEEKEILTAVREYSEMSSKMLYEGYIITKIENPKDYNFELPSTMKIEKGDKIAEFNTN</sequence>
<name>A0ABR9QZ15_9FIRM</name>
<evidence type="ECO:0000256" key="1">
    <source>
        <dbReference type="SAM" id="MobiDB-lite"/>
    </source>
</evidence>
<gene>
    <name evidence="2" type="ORF">INF20_07490</name>
</gene>
<evidence type="ECO:0000313" key="2">
    <source>
        <dbReference type="EMBL" id="MBE5036113.1"/>
    </source>
</evidence>
<comment type="caution">
    <text evidence="2">The sequence shown here is derived from an EMBL/GenBank/DDBJ whole genome shotgun (WGS) entry which is preliminary data.</text>
</comment>
<evidence type="ECO:0000313" key="3">
    <source>
        <dbReference type="Proteomes" id="UP001516588"/>
    </source>
</evidence>
<accession>A0ABR9QZ15</accession>
<keyword evidence="3" id="KW-1185">Reference proteome</keyword>
<proteinExistence type="predicted"/>
<dbReference type="RefSeq" id="WP_226385759.1">
    <property type="nucleotide sequence ID" value="NZ_JADCKA010000015.1"/>
</dbReference>
<feature type="region of interest" description="Disordered" evidence="1">
    <location>
        <begin position="138"/>
        <end position="158"/>
    </location>
</feature>
<reference evidence="2 3" key="1">
    <citation type="submission" date="2020-10" db="EMBL/GenBank/DDBJ databases">
        <title>ChiBAC.</title>
        <authorList>
            <person name="Zenner C."/>
            <person name="Hitch T.C.A."/>
            <person name="Clavel T."/>
        </authorList>
    </citation>
    <scope>NUCLEOTIDE SEQUENCE [LARGE SCALE GENOMIC DNA]</scope>
    <source>
        <strain evidence="2 3">DSM 108706</strain>
    </source>
</reference>
<dbReference type="EMBL" id="JADCKA010000015">
    <property type="protein sequence ID" value="MBE5036113.1"/>
    <property type="molecule type" value="Genomic_DNA"/>
</dbReference>
<organism evidence="2 3">
    <name type="scientific">Gallibacter intestinalis</name>
    <dbReference type="NCBI Taxonomy" id="2779356"/>
    <lineage>
        <taxon>Bacteria</taxon>
        <taxon>Bacillati</taxon>
        <taxon>Bacillota</taxon>
        <taxon>Clostridia</taxon>
        <taxon>Eubacteriales</taxon>
        <taxon>Eubacteriaceae</taxon>
        <taxon>Gallibacter</taxon>
    </lineage>
</organism>
<dbReference type="Proteomes" id="UP001516588">
    <property type="component" value="Unassembled WGS sequence"/>
</dbReference>